<proteinExistence type="predicted"/>
<reference evidence="1 2" key="1">
    <citation type="submission" date="2018-06" db="EMBL/GenBank/DDBJ databases">
        <authorList>
            <consortium name="Pathogen Informatics"/>
            <person name="Doyle S."/>
        </authorList>
    </citation>
    <scope>NUCLEOTIDE SEQUENCE [LARGE SCALE GENOMIC DNA]</scope>
    <source>
        <strain evidence="1 2">NCTC10684</strain>
    </source>
</reference>
<evidence type="ECO:0000313" key="2">
    <source>
        <dbReference type="Proteomes" id="UP000254701"/>
    </source>
</evidence>
<dbReference type="AlphaFoldDB" id="A0A381IPN0"/>
<organism evidence="1 2">
    <name type="scientific">Aminobacter aminovorans</name>
    <name type="common">Chelatobacter heintzii</name>
    <dbReference type="NCBI Taxonomy" id="83263"/>
    <lineage>
        <taxon>Bacteria</taxon>
        <taxon>Pseudomonadati</taxon>
        <taxon>Pseudomonadota</taxon>
        <taxon>Alphaproteobacteria</taxon>
        <taxon>Hyphomicrobiales</taxon>
        <taxon>Phyllobacteriaceae</taxon>
        <taxon>Aminobacter</taxon>
    </lineage>
</organism>
<evidence type="ECO:0000313" key="1">
    <source>
        <dbReference type="EMBL" id="SUY29468.1"/>
    </source>
</evidence>
<sequence length="129" mass="13691">MQQTKAYRSLATGMLPAMLLCLAVILAMVGGSLVDSMPVASAATEPVPGQMDVRGRHTGPAIPERTFVVVDWRSAKALPQHDDGKSALIPSRVDTPEAAISRPRSELVLHADIQSSTLIYSARAPPAFS</sequence>
<dbReference type="EMBL" id="UFSM01000004">
    <property type="protein sequence ID" value="SUY29468.1"/>
    <property type="molecule type" value="Genomic_DNA"/>
</dbReference>
<dbReference type="Proteomes" id="UP000254701">
    <property type="component" value="Unassembled WGS sequence"/>
</dbReference>
<gene>
    <name evidence="1" type="ORF">NCTC10684_05701</name>
</gene>
<name>A0A381IPN0_AMIAI</name>
<accession>A0A381IPN0</accession>
<protein>
    <submittedName>
        <fullName evidence="1">Uncharacterized protein</fullName>
    </submittedName>
</protein>